<comment type="caution">
    <text evidence="8">The sequence shown here is derived from an EMBL/GenBank/DDBJ whole genome shotgun (WGS) entry which is preliminary data.</text>
</comment>
<keyword evidence="4" id="KW-0418">Kinase</keyword>
<dbReference type="VEuPathDB" id="TriTrypDB:TM35_000081570"/>
<dbReference type="PROSITE" id="PS00108">
    <property type="entry name" value="PROTEIN_KINASE_ST"/>
    <property type="match status" value="1"/>
</dbReference>
<reference evidence="8 9" key="1">
    <citation type="submission" date="2017-03" db="EMBL/GenBank/DDBJ databases">
        <title>An alternative strategy for trypanosome survival in the mammalian bloodstream revealed through genome and transcriptome analysis of the ubiquitous bovine parasite Trypanosoma (Megatrypanum) theileri.</title>
        <authorList>
            <person name="Kelly S."/>
            <person name="Ivens A."/>
            <person name="Mott A."/>
            <person name="O'Neill E."/>
            <person name="Emms D."/>
            <person name="Macleod O."/>
            <person name="Voorheis P."/>
            <person name="Matthews J."/>
            <person name="Matthews K."/>
            <person name="Carrington M."/>
        </authorList>
    </citation>
    <scope>NUCLEOTIDE SEQUENCE [LARGE SCALE GENOMIC DNA]</scope>
    <source>
        <strain evidence="8">Edinburgh</strain>
    </source>
</reference>
<organism evidence="8 9">
    <name type="scientific">Trypanosoma theileri</name>
    <dbReference type="NCBI Taxonomy" id="67003"/>
    <lineage>
        <taxon>Eukaryota</taxon>
        <taxon>Discoba</taxon>
        <taxon>Euglenozoa</taxon>
        <taxon>Kinetoplastea</taxon>
        <taxon>Metakinetoplastina</taxon>
        <taxon>Trypanosomatida</taxon>
        <taxon>Trypanosomatidae</taxon>
        <taxon>Trypanosoma</taxon>
    </lineage>
</organism>
<keyword evidence="5 6" id="KW-0067">ATP-binding</keyword>
<keyword evidence="3 6" id="KW-0547">Nucleotide-binding</keyword>
<evidence type="ECO:0000256" key="1">
    <source>
        <dbReference type="ARBA" id="ARBA00022527"/>
    </source>
</evidence>
<dbReference type="Gene3D" id="3.30.200.20">
    <property type="entry name" value="Phosphorylase Kinase, domain 1"/>
    <property type="match status" value="1"/>
</dbReference>
<evidence type="ECO:0000313" key="8">
    <source>
        <dbReference type="EMBL" id="ORC90359.1"/>
    </source>
</evidence>
<evidence type="ECO:0000256" key="5">
    <source>
        <dbReference type="ARBA" id="ARBA00022840"/>
    </source>
</evidence>
<evidence type="ECO:0000256" key="2">
    <source>
        <dbReference type="ARBA" id="ARBA00022679"/>
    </source>
</evidence>
<name>A0A1X0P1G1_9TRYP</name>
<dbReference type="OrthoDB" id="9332038at2759"/>
<dbReference type="InterPro" id="IPR008271">
    <property type="entry name" value="Ser/Thr_kinase_AS"/>
</dbReference>
<dbReference type="InterPro" id="IPR011009">
    <property type="entry name" value="Kinase-like_dom_sf"/>
</dbReference>
<dbReference type="Proteomes" id="UP000192257">
    <property type="component" value="Unassembled WGS sequence"/>
</dbReference>
<dbReference type="PANTHER" id="PTHR24058">
    <property type="entry name" value="DUAL SPECIFICITY PROTEIN KINASE"/>
    <property type="match status" value="1"/>
</dbReference>
<proteinExistence type="predicted"/>
<dbReference type="SUPFAM" id="SSF56112">
    <property type="entry name" value="Protein kinase-like (PK-like)"/>
    <property type="match status" value="1"/>
</dbReference>
<dbReference type="PANTHER" id="PTHR24058:SF108">
    <property type="entry name" value="KINASE, PUTATIVE-RELATED"/>
    <property type="match status" value="1"/>
</dbReference>
<dbReference type="GO" id="GO:0005524">
    <property type="term" value="F:ATP binding"/>
    <property type="evidence" value="ECO:0007669"/>
    <property type="project" value="UniProtKB-UniRule"/>
</dbReference>
<keyword evidence="1" id="KW-0723">Serine/threonine-protein kinase</keyword>
<dbReference type="STRING" id="67003.A0A1X0P1G1"/>
<keyword evidence="2" id="KW-0808">Transferase</keyword>
<accession>A0A1X0P1G1</accession>
<keyword evidence="9" id="KW-1185">Reference proteome</keyword>
<dbReference type="GO" id="GO:0005737">
    <property type="term" value="C:cytoplasm"/>
    <property type="evidence" value="ECO:0007669"/>
    <property type="project" value="TreeGrafter"/>
</dbReference>
<feature type="domain" description="Protein kinase" evidence="7">
    <location>
        <begin position="13"/>
        <end position="318"/>
    </location>
</feature>
<dbReference type="PROSITE" id="PS00107">
    <property type="entry name" value="PROTEIN_KINASE_ATP"/>
    <property type="match status" value="1"/>
</dbReference>
<feature type="binding site" evidence="6">
    <location>
        <position position="42"/>
    </location>
    <ligand>
        <name>ATP</name>
        <dbReference type="ChEBI" id="CHEBI:30616"/>
    </ligand>
</feature>
<protein>
    <recommendedName>
        <fullName evidence="7">Protein kinase domain-containing protein</fullName>
    </recommendedName>
</protein>
<dbReference type="RefSeq" id="XP_028884425.1">
    <property type="nucleotide sequence ID" value="XM_029024022.1"/>
</dbReference>
<sequence length="559" mass="62383">MMQTSMSIMNGHYASQEVLGNGTYGCVLRCADTRSGEQVAVKISQKDAAYRRSAMNEIRVLQLLSHNEESLKMLDFFEENGRLCIVSELLRTNFYELLRAHRFQPFSLEAVRIAGERVVKALSELHSLGYIHCDIKPENVMLRPSENDHRNGEDFTKTCLIDFGAVRQFHENTYYDVQSLWYRAPEVLLGLPYTSLIDAWSLGCLLFELYTGKPLFPGETPQEQINNIVYTVGLPSLKAMTFGANTTSLLIPQNTNGVNAEANLHHLIKKYRYNSGKVQQPYSPSSEEMAFVNLLCNLLNPDENLRMSCTEAMYHVYFSHYSQRKDIGNMILSPRSLSSSGFIPTGECNYAGGMSSSGSDIHSFSFHDHVVQQQQQQQQQQSSTIIPLGSCNVVPLINFVGNPSPTMLPPPPPNLVTAAASTTSTTTTNASNVSIMPPHVFIQNNVYPNTSTSAVQSVPFHMQQPHTECLVNSCASSMVNTPTKCLCSFPMPSQQHQQQVQQFHGGQKWNANIAPSRIITGTRCNQLLYNGCMVNHIESDHVVYQVPVMNYPDGLIYAP</sequence>
<dbReference type="SMART" id="SM00220">
    <property type="entry name" value="S_TKc"/>
    <property type="match status" value="1"/>
</dbReference>
<dbReference type="PROSITE" id="PS50011">
    <property type="entry name" value="PROTEIN_KINASE_DOM"/>
    <property type="match status" value="1"/>
</dbReference>
<dbReference type="GO" id="GO:0004674">
    <property type="term" value="F:protein serine/threonine kinase activity"/>
    <property type="evidence" value="ECO:0007669"/>
    <property type="project" value="UniProtKB-KW"/>
</dbReference>
<dbReference type="Gene3D" id="1.10.510.10">
    <property type="entry name" value="Transferase(Phosphotransferase) domain 1"/>
    <property type="match status" value="1"/>
</dbReference>
<evidence type="ECO:0000259" key="7">
    <source>
        <dbReference type="PROSITE" id="PS50011"/>
    </source>
</evidence>
<evidence type="ECO:0000313" key="9">
    <source>
        <dbReference type="Proteomes" id="UP000192257"/>
    </source>
</evidence>
<dbReference type="EMBL" id="NBCO01000008">
    <property type="protein sequence ID" value="ORC90359.1"/>
    <property type="molecule type" value="Genomic_DNA"/>
</dbReference>
<evidence type="ECO:0000256" key="4">
    <source>
        <dbReference type="ARBA" id="ARBA00022777"/>
    </source>
</evidence>
<dbReference type="InterPro" id="IPR017441">
    <property type="entry name" value="Protein_kinase_ATP_BS"/>
</dbReference>
<dbReference type="Pfam" id="PF00069">
    <property type="entry name" value="Pkinase"/>
    <property type="match status" value="1"/>
</dbReference>
<dbReference type="AlphaFoldDB" id="A0A1X0P1G1"/>
<dbReference type="InterPro" id="IPR000719">
    <property type="entry name" value="Prot_kinase_dom"/>
</dbReference>
<dbReference type="GO" id="GO:0004713">
    <property type="term" value="F:protein tyrosine kinase activity"/>
    <property type="evidence" value="ECO:0007669"/>
    <property type="project" value="TreeGrafter"/>
</dbReference>
<gene>
    <name evidence="8" type="ORF">TM35_000081570</name>
</gene>
<dbReference type="GeneID" id="39983802"/>
<evidence type="ECO:0000256" key="3">
    <source>
        <dbReference type="ARBA" id="ARBA00022741"/>
    </source>
</evidence>
<evidence type="ECO:0000256" key="6">
    <source>
        <dbReference type="PROSITE-ProRule" id="PRU10141"/>
    </source>
</evidence>
<dbReference type="InterPro" id="IPR050494">
    <property type="entry name" value="Ser_Thr_dual-spec_kinase"/>
</dbReference>